<dbReference type="SUPFAM" id="SSF53850">
    <property type="entry name" value="Periplasmic binding protein-like II"/>
    <property type="match status" value="1"/>
</dbReference>
<dbReference type="Proteomes" id="UP001157138">
    <property type="component" value="Unassembled WGS sequence"/>
</dbReference>
<reference evidence="2" key="1">
    <citation type="journal article" date="2019" name="Int. J. Syst. Evol. Microbiol.">
        <title>The Global Catalogue of Microorganisms (GCM) 10K type strain sequencing project: providing services to taxonomists for standard genome sequencing and annotation.</title>
        <authorList>
            <consortium name="The Broad Institute Genomics Platform"/>
            <consortium name="The Broad Institute Genome Sequencing Center for Infectious Disease"/>
            <person name="Wu L."/>
            <person name="Ma J."/>
        </authorList>
    </citation>
    <scope>NUCLEOTIDE SEQUENCE [LARGE SCALE GENOMIC DNA]</scope>
    <source>
        <strain evidence="2">NBRC 108723</strain>
    </source>
</reference>
<protein>
    <recommendedName>
        <fullName evidence="3">Solute-binding protein family 3/N-terminal domain-containing protein</fullName>
    </recommendedName>
</protein>
<evidence type="ECO:0008006" key="3">
    <source>
        <dbReference type="Google" id="ProtNLM"/>
    </source>
</evidence>
<evidence type="ECO:0000313" key="2">
    <source>
        <dbReference type="Proteomes" id="UP001157138"/>
    </source>
</evidence>
<comment type="caution">
    <text evidence="1">The sequence shown here is derived from an EMBL/GenBank/DDBJ whole genome shotgun (WGS) entry which is preliminary data.</text>
</comment>
<name>A0ABQ6EY75_9VIBR</name>
<organism evidence="1 2">
    <name type="scientific">Vibrio zhanjiangensis</name>
    <dbReference type="NCBI Taxonomy" id="1046128"/>
    <lineage>
        <taxon>Bacteria</taxon>
        <taxon>Pseudomonadati</taxon>
        <taxon>Pseudomonadota</taxon>
        <taxon>Gammaproteobacteria</taxon>
        <taxon>Vibrionales</taxon>
        <taxon>Vibrionaceae</taxon>
        <taxon>Vibrio</taxon>
    </lineage>
</organism>
<evidence type="ECO:0000313" key="1">
    <source>
        <dbReference type="EMBL" id="GLT17934.1"/>
    </source>
</evidence>
<gene>
    <name evidence="1" type="ORF">GCM10007938_17120</name>
</gene>
<dbReference type="RefSeq" id="WP_284191832.1">
    <property type="nucleotide sequence ID" value="NZ_BSPW01000029.1"/>
</dbReference>
<proteinExistence type="predicted"/>
<keyword evidence="2" id="KW-1185">Reference proteome</keyword>
<dbReference type="EMBL" id="BSPW01000029">
    <property type="protein sequence ID" value="GLT17934.1"/>
    <property type="molecule type" value="Genomic_DNA"/>
</dbReference>
<dbReference type="Gene3D" id="3.40.190.10">
    <property type="entry name" value="Periplasmic binding protein-like II"/>
    <property type="match status" value="2"/>
</dbReference>
<sequence>MWKQLLCLLVVIYPATVMTKTNELMTIAMGEVYKDRERAIEHGIDLEGDLRAIYSNAGIDSQFIFLPPERAIRSVIDGEYDALDMRLATLKTEDQLLRVNVPLASINYYFYASNGKFYNRLEDLKDEIVVAFHGSRHTNKIKHYKRIYFVHDLEQAALMLTKNRATVWFSSEPKYREAKKRFPQIKIASPIIYQSSLYHYIHFSKAHLFDKIEASAKAYVNDKKKKDL</sequence>
<accession>A0ABQ6EY75</accession>